<dbReference type="EMBL" id="JASNVW010000004">
    <property type="protein sequence ID" value="MDK6029162.1"/>
    <property type="molecule type" value="Genomic_DNA"/>
</dbReference>
<feature type="transmembrane region" description="Helical" evidence="5">
    <location>
        <begin position="288"/>
        <end position="310"/>
    </location>
</feature>
<organism evidence="7 8">
    <name type="scientific">Ignisphaera cupida</name>
    <dbReference type="NCBI Taxonomy" id="3050454"/>
    <lineage>
        <taxon>Archaea</taxon>
        <taxon>Thermoproteota</taxon>
        <taxon>Thermoprotei</taxon>
        <taxon>Desulfurococcales</taxon>
        <taxon>Desulfurococcaceae</taxon>
        <taxon>Ignisphaera</taxon>
    </lineage>
</organism>
<dbReference type="InterPro" id="IPR013525">
    <property type="entry name" value="ABC2_TM"/>
</dbReference>
<keyword evidence="3 5" id="KW-1133">Transmembrane helix</keyword>
<evidence type="ECO:0000256" key="3">
    <source>
        <dbReference type="ARBA" id="ARBA00022989"/>
    </source>
</evidence>
<feature type="transmembrane region" description="Helical" evidence="5">
    <location>
        <begin position="322"/>
        <end position="341"/>
    </location>
</feature>
<dbReference type="AlphaFoldDB" id="A0ABD4Z8A2"/>
<evidence type="ECO:0000256" key="1">
    <source>
        <dbReference type="ARBA" id="ARBA00004141"/>
    </source>
</evidence>
<dbReference type="Pfam" id="PF12698">
    <property type="entry name" value="ABC2_membrane_3"/>
    <property type="match status" value="1"/>
</dbReference>
<evidence type="ECO:0000256" key="2">
    <source>
        <dbReference type="ARBA" id="ARBA00022692"/>
    </source>
</evidence>
<keyword evidence="2 5" id="KW-0812">Transmembrane</keyword>
<dbReference type="PANTHER" id="PTHR43471:SF1">
    <property type="entry name" value="ABC TRANSPORTER PERMEASE PROTEIN NOSY-RELATED"/>
    <property type="match status" value="1"/>
</dbReference>
<evidence type="ECO:0000313" key="8">
    <source>
        <dbReference type="Proteomes" id="UP001529235"/>
    </source>
</evidence>
<feature type="transmembrane region" description="Helical" evidence="5">
    <location>
        <begin position="186"/>
        <end position="214"/>
    </location>
</feature>
<feature type="domain" description="ABC-2 type transporter transmembrane" evidence="6">
    <location>
        <begin position="20"/>
        <end position="394"/>
    </location>
</feature>
<feature type="transmembrane region" description="Helical" evidence="5">
    <location>
        <begin position="235"/>
        <end position="261"/>
    </location>
</feature>
<dbReference type="GO" id="GO:0016020">
    <property type="term" value="C:membrane"/>
    <property type="evidence" value="ECO:0007669"/>
    <property type="project" value="UniProtKB-SubCell"/>
</dbReference>
<proteinExistence type="predicted"/>
<dbReference type="PANTHER" id="PTHR43471">
    <property type="entry name" value="ABC TRANSPORTER PERMEASE"/>
    <property type="match status" value="1"/>
</dbReference>
<evidence type="ECO:0000256" key="5">
    <source>
        <dbReference type="SAM" id="Phobius"/>
    </source>
</evidence>
<reference evidence="7 8" key="1">
    <citation type="submission" date="2023-05" db="EMBL/GenBank/DDBJ databases">
        <title>A new hyperthermophilic archaea 'Ignisphaera cupida' sp. nov. and description of the family 'Ignisphaeraceae' fam. nov.</title>
        <authorList>
            <person name="Podosokorskaya O.A."/>
            <person name="Elcheninov A.G."/>
            <person name="Klukina A."/>
            <person name="Merkel A.Y."/>
        </authorList>
    </citation>
    <scope>NUCLEOTIDE SEQUENCE [LARGE SCALE GENOMIC DNA]</scope>
    <source>
        <strain evidence="7 8">4213-co</strain>
    </source>
</reference>
<sequence length="420" mass="45674">MPLKQLILREIKAILRNPAFIASLLLIFVFYGFIGSITRAGISQTIQETTKLNIGVVAEENNQFVNLVVKNFNVSLAGGVKLYSDLGYALDKSPYVIVIPKGFTENATSGLPIVVLGYTKIEDLSQISLQAKIGVLQLVSSILSKVITRVISILYNYSLPQERYVVLNSSVIVFGKAMSIQQINNFVQLVTALILILSFMMGLTTSSAASLTAIEKVEKAFEMLLSQPVPRREIVLAKIAGSAVMAFLTGLIYYLALFFMISQISQPVGKSQNMLAIPLNLDFITPDFAVYVIASLVIGLIYSGAIGVLIGSISSDERTAGILATPITFIYIGFGIASLFISMPLNIMTSIIYGILVAPTVYVLAMTRLSPKMVMLAFSSFASSIIICVIIIGIAVKVFNSDIVITGVRMGFRRKERKAY</sequence>
<name>A0ABD4Z8A2_9CREN</name>
<evidence type="ECO:0000259" key="6">
    <source>
        <dbReference type="Pfam" id="PF12698"/>
    </source>
</evidence>
<gene>
    <name evidence="7" type="ORF">QPL79_07280</name>
</gene>
<protein>
    <submittedName>
        <fullName evidence="7">ABC transporter permease</fullName>
    </submittedName>
</protein>
<dbReference type="RefSeq" id="WP_285274146.1">
    <property type="nucleotide sequence ID" value="NZ_JASNVW010000004.1"/>
</dbReference>
<comment type="subcellular location">
    <subcellularLocation>
        <location evidence="1">Membrane</location>
        <topology evidence="1">Multi-pass membrane protein</topology>
    </subcellularLocation>
</comment>
<dbReference type="Proteomes" id="UP001529235">
    <property type="component" value="Unassembled WGS sequence"/>
</dbReference>
<accession>A0ABD4Z8A2</accession>
<evidence type="ECO:0000256" key="4">
    <source>
        <dbReference type="ARBA" id="ARBA00023136"/>
    </source>
</evidence>
<evidence type="ECO:0000313" key="7">
    <source>
        <dbReference type="EMBL" id="MDK6029162.1"/>
    </source>
</evidence>
<keyword evidence="8" id="KW-1185">Reference proteome</keyword>
<comment type="caution">
    <text evidence="7">The sequence shown here is derived from an EMBL/GenBank/DDBJ whole genome shotgun (WGS) entry which is preliminary data.</text>
</comment>
<feature type="transmembrane region" description="Helical" evidence="5">
    <location>
        <begin position="20"/>
        <end position="42"/>
    </location>
</feature>
<feature type="transmembrane region" description="Helical" evidence="5">
    <location>
        <begin position="347"/>
        <end position="366"/>
    </location>
</feature>
<feature type="transmembrane region" description="Helical" evidence="5">
    <location>
        <begin position="373"/>
        <end position="396"/>
    </location>
</feature>
<keyword evidence="4 5" id="KW-0472">Membrane</keyword>